<comment type="caution">
    <text evidence="3">The sequence shown here is derived from an EMBL/GenBank/DDBJ whole genome shotgun (WGS) entry which is preliminary data.</text>
</comment>
<organism evidence="3 4">
    <name type="scientific">Niabella pedocola</name>
    <dbReference type="NCBI Taxonomy" id="1752077"/>
    <lineage>
        <taxon>Bacteria</taxon>
        <taxon>Pseudomonadati</taxon>
        <taxon>Bacteroidota</taxon>
        <taxon>Chitinophagia</taxon>
        <taxon>Chitinophagales</taxon>
        <taxon>Chitinophagaceae</taxon>
        <taxon>Niabella</taxon>
    </lineage>
</organism>
<feature type="domain" description="Lipocalin-like" evidence="2">
    <location>
        <begin position="56"/>
        <end position="153"/>
    </location>
</feature>
<keyword evidence="1" id="KW-0472">Membrane</keyword>
<keyword evidence="4" id="KW-1185">Reference proteome</keyword>
<dbReference type="RefSeq" id="WP_231003995.1">
    <property type="nucleotide sequence ID" value="NZ_JAJNEC010000005.1"/>
</dbReference>
<evidence type="ECO:0000313" key="3">
    <source>
        <dbReference type="EMBL" id="MCD2422723.1"/>
    </source>
</evidence>
<name>A0ABS8PR25_9BACT</name>
<keyword evidence="1" id="KW-0812">Transmembrane</keyword>
<dbReference type="EMBL" id="JAJNEC010000005">
    <property type="protein sequence ID" value="MCD2422723.1"/>
    <property type="molecule type" value="Genomic_DNA"/>
</dbReference>
<sequence>MRQLQTTLLWRAGNCARFFYFTTGLFLMLLFMACSKKDTQVADNGTEKDAATLLTAGQWKLDTWTWGIDPADAKGESGAPVVLSSCEKDDATLFKANGDVIMDPKTVCGGDDPGAQLTTDKWEFTGNKTGIIIGTGADAVTYTIVELTANRLKMRETYIDEGAVYVSEIVLIH</sequence>
<evidence type="ECO:0000313" key="4">
    <source>
        <dbReference type="Proteomes" id="UP001199816"/>
    </source>
</evidence>
<reference evidence="3 4" key="1">
    <citation type="submission" date="2021-11" db="EMBL/GenBank/DDBJ databases">
        <title>Genomic of Niabella pedocola.</title>
        <authorList>
            <person name="Wu T."/>
        </authorList>
    </citation>
    <scope>NUCLEOTIDE SEQUENCE [LARGE SCALE GENOMIC DNA]</scope>
    <source>
        <strain evidence="3 4">JCM 31011</strain>
    </source>
</reference>
<evidence type="ECO:0000256" key="1">
    <source>
        <dbReference type="SAM" id="Phobius"/>
    </source>
</evidence>
<dbReference type="Pfam" id="PF13648">
    <property type="entry name" value="Lipocalin_4"/>
    <property type="match status" value="1"/>
</dbReference>
<accession>A0ABS8PR25</accession>
<protein>
    <submittedName>
        <fullName evidence="3">Lipocalin family protein</fullName>
    </submittedName>
</protein>
<dbReference type="Proteomes" id="UP001199816">
    <property type="component" value="Unassembled WGS sequence"/>
</dbReference>
<gene>
    <name evidence="3" type="ORF">LQ567_08120</name>
</gene>
<proteinExistence type="predicted"/>
<dbReference type="InterPro" id="IPR024311">
    <property type="entry name" value="Lipocalin-like"/>
</dbReference>
<evidence type="ECO:0000259" key="2">
    <source>
        <dbReference type="Pfam" id="PF13648"/>
    </source>
</evidence>
<dbReference type="PROSITE" id="PS51257">
    <property type="entry name" value="PROKAR_LIPOPROTEIN"/>
    <property type="match status" value="1"/>
</dbReference>
<feature type="transmembrane region" description="Helical" evidence="1">
    <location>
        <begin position="12"/>
        <end position="33"/>
    </location>
</feature>
<keyword evidence="1" id="KW-1133">Transmembrane helix</keyword>